<dbReference type="Proteomes" id="UP000236161">
    <property type="component" value="Unassembled WGS sequence"/>
</dbReference>
<evidence type="ECO:0000256" key="4">
    <source>
        <dbReference type="ARBA" id="ARBA00023163"/>
    </source>
</evidence>
<feature type="compositionally biased region" description="Basic and acidic residues" evidence="6">
    <location>
        <begin position="133"/>
        <end position="144"/>
    </location>
</feature>
<comment type="similarity">
    <text evidence="2">Belongs to the bHLH protein family.</text>
</comment>
<dbReference type="GO" id="GO:0003700">
    <property type="term" value="F:DNA-binding transcription factor activity"/>
    <property type="evidence" value="ECO:0007669"/>
    <property type="project" value="TreeGrafter"/>
</dbReference>
<dbReference type="PANTHER" id="PTHR12565:SF184">
    <property type="entry name" value="BHLH TRANSCRIPTION FACTOR"/>
    <property type="match status" value="1"/>
</dbReference>
<dbReference type="AlphaFoldDB" id="A0A2I0AEE9"/>
<dbReference type="SUPFAM" id="SSF47459">
    <property type="entry name" value="HLH, helix-loop-helix DNA-binding domain"/>
    <property type="match status" value="1"/>
</dbReference>
<dbReference type="GO" id="GO:0005634">
    <property type="term" value="C:nucleus"/>
    <property type="evidence" value="ECO:0007669"/>
    <property type="project" value="UniProtKB-SubCell"/>
</dbReference>
<dbReference type="PROSITE" id="PS50888">
    <property type="entry name" value="BHLH"/>
    <property type="match status" value="1"/>
</dbReference>
<feature type="compositionally biased region" description="Basic and acidic residues" evidence="6">
    <location>
        <begin position="88"/>
        <end position="99"/>
    </location>
</feature>
<protein>
    <submittedName>
        <fullName evidence="8">Transcription factor bHLH63</fullName>
    </submittedName>
</protein>
<evidence type="ECO:0000256" key="5">
    <source>
        <dbReference type="ARBA" id="ARBA00023242"/>
    </source>
</evidence>
<dbReference type="SMART" id="SM00353">
    <property type="entry name" value="HLH"/>
    <property type="match status" value="1"/>
</dbReference>
<dbReference type="InterPro" id="IPR011598">
    <property type="entry name" value="bHLH_dom"/>
</dbReference>
<dbReference type="InterPro" id="IPR024097">
    <property type="entry name" value="bHLH_ZIP_TF"/>
</dbReference>
<evidence type="ECO:0000313" key="9">
    <source>
        <dbReference type="Proteomes" id="UP000236161"/>
    </source>
</evidence>
<gene>
    <name evidence="8" type="primary">BHLH63</name>
    <name evidence="8" type="ORF">AXF42_Ash011365</name>
</gene>
<sequence length="350" mass="38483">MQELLQSLNAPWSSADPSVLERQRDRVQWQQSFPPMGESNSFIFDNLLSLPSFMQSLQSDEYPNLHFAEGWPSFDGADAVAVCSVPPKKDIKQGKEGSTKKRKAEKPPTVGSDEAQKAKKVKGAGEAESLMTAEKEKGSPECSKDNAALPAKQDFIHVRARRGQATDSHSLAERVRRERISERMKYLQGLVPGCDKITGKAGMLDEIINYVQSLQRQVEFLSMKLAAVNPLIDFNTDSFFPEEAMNLADVSAVGLSPQLLEAAYSLQLNPIHQMPGCAGPDMDPTAPGLAIRRITVPDMFLDPSYNEFQESMLPLQSMQGFMWSRGGVGQGKSKCGSIDAPPPFLDKESS</sequence>
<keyword evidence="4" id="KW-0804">Transcription</keyword>
<evidence type="ECO:0000313" key="8">
    <source>
        <dbReference type="EMBL" id="PKA53885.1"/>
    </source>
</evidence>
<dbReference type="FunFam" id="4.10.280.10:FF:000002">
    <property type="entry name" value="Basic helix-loop-helix transcription factor"/>
    <property type="match status" value="1"/>
</dbReference>
<dbReference type="OrthoDB" id="1915602at2759"/>
<accession>A0A2I0AEE9</accession>
<feature type="region of interest" description="Disordered" evidence="6">
    <location>
        <begin position="88"/>
        <end position="146"/>
    </location>
</feature>
<dbReference type="Pfam" id="PF00010">
    <property type="entry name" value="HLH"/>
    <property type="match status" value="1"/>
</dbReference>
<proteinExistence type="inferred from homology"/>
<name>A0A2I0AEE9_9ASPA</name>
<keyword evidence="3" id="KW-0805">Transcription regulation</keyword>
<keyword evidence="5" id="KW-0539">Nucleus</keyword>
<dbReference type="Gene3D" id="4.10.280.10">
    <property type="entry name" value="Helix-loop-helix DNA-binding domain"/>
    <property type="match status" value="1"/>
</dbReference>
<keyword evidence="9" id="KW-1185">Reference proteome</keyword>
<reference evidence="8 9" key="1">
    <citation type="journal article" date="2017" name="Nature">
        <title>The Apostasia genome and the evolution of orchids.</title>
        <authorList>
            <person name="Zhang G.Q."/>
            <person name="Liu K.W."/>
            <person name="Li Z."/>
            <person name="Lohaus R."/>
            <person name="Hsiao Y.Y."/>
            <person name="Niu S.C."/>
            <person name="Wang J.Y."/>
            <person name="Lin Y.C."/>
            <person name="Xu Q."/>
            <person name="Chen L.J."/>
            <person name="Yoshida K."/>
            <person name="Fujiwara S."/>
            <person name="Wang Z.W."/>
            <person name="Zhang Y.Q."/>
            <person name="Mitsuda N."/>
            <person name="Wang M."/>
            <person name="Liu G.H."/>
            <person name="Pecoraro L."/>
            <person name="Huang H.X."/>
            <person name="Xiao X.J."/>
            <person name="Lin M."/>
            <person name="Wu X.Y."/>
            <person name="Wu W.L."/>
            <person name="Chen Y.Y."/>
            <person name="Chang S.B."/>
            <person name="Sakamoto S."/>
            <person name="Ohme-Takagi M."/>
            <person name="Yagi M."/>
            <person name="Zeng S.J."/>
            <person name="Shen C.Y."/>
            <person name="Yeh C.M."/>
            <person name="Luo Y.B."/>
            <person name="Tsai W.C."/>
            <person name="Van de Peer Y."/>
            <person name="Liu Z.J."/>
        </authorList>
    </citation>
    <scope>NUCLEOTIDE SEQUENCE [LARGE SCALE GENOMIC DNA]</scope>
    <source>
        <strain evidence="9">cv. Shenzhen</strain>
        <tissue evidence="8">Stem</tissue>
    </source>
</reference>
<dbReference type="EMBL" id="KZ451988">
    <property type="protein sequence ID" value="PKA53885.1"/>
    <property type="molecule type" value="Genomic_DNA"/>
</dbReference>
<evidence type="ECO:0000259" key="7">
    <source>
        <dbReference type="PROSITE" id="PS50888"/>
    </source>
</evidence>
<dbReference type="InterPro" id="IPR036638">
    <property type="entry name" value="HLH_DNA-bd_sf"/>
</dbReference>
<dbReference type="STRING" id="1088818.A0A2I0AEE9"/>
<evidence type="ECO:0000256" key="6">
    <source>
        <dbReference type="SAM" id="MobiDB-lite"/>
    </source>
</evidence>
<evidence type="ECO:0000256" key="1">
    <source>
        <dbReference type="ARBA" id="ARBA00004123"/>
    </source>
</evidence>
<dbReference type="PANTHER" id="PTHR12565">
    <property type="entry name" value="STEROL REGULATORY ELEMENT-BINDING PROTEIN"/>
    <property type="match status" value="1"/>
</dbReference>
<organism evidence="8 9">
    <name type="scientific">Apostasia shenzhenica</name>
    <dbReference type="NCBI Taxonomy" id="1088818"/>
    <lineage>
        <taxon>Eukaryota</taxon>
        <taxon>Viridiplantae</taxon>
        <taxon>Streptophyta</taxon>
        <taxon>Embryophyta</taxon>
        <taxon>Tracheophyta</taxon>
        <taxon>Spermatophyta</taxon>
        <taxon>Magnoliopsida</taxon>
        <taxon>Liliopsida</taxon>
        <taxon>Asparagales</taxon>
        <taxon>Orchidaceae</taxon>
        <taxon>Apostasioideae</taxon>
        <taxon>Apostasia</taxon>
    </lineage>
</organism>
<comment type="subcellular location">
    <subcellularLocation>
        <location evidence="1">Nucleus</location>
    </subcellularLocation>
</comment>
<evidence type="ECO:0000256" key="2">
    <source>
        <dbReference type="ARBA" id="ARBA00005510"/>
    </source>
</evidence>
<dbReference type="GO" id="GO:0046983">
    <property type="term" value="F:protein dimerization activity"/>
    <property type="evidence" value="ECO:0007669"/>
    <property type="project" value="InterPro"/>
</dbReference>
<evidence type="ECO:0000256" key="3">
    <source>
        <dbReference type="ARBA" id="ARBA00023015"/>
    </source>
</evidence>
<feature type="domain" description="BHLH" evidence="7">
    <location>
        <begin position="164"/>
        <end position="214"/>
    </location>
</feature>
<dbReference type="CDD" id="cd18919">
    <property type="entry name" value="bHLH_AtBPE_like"/>
    <property type="match status" value="1"/>
</dbReference>